<gene>
    <name evidence="1" type="ORF">DFH07DRAFT_946264</name>
</gene>
<keyword evidence="2" id="KW-1185">Reference proteome</keyword>
<dbReference type="AlphaFoldDB" id="A0AAD7HP15"/>
<sequence length="415" mass="46933">MELQRLMKLPLLQLSQVCSRWRRLVVDTPGLWSSIQGVCRLWPGSKKEQILEILQTIMDRSGNLPLTIEIETHPGHTLELAPLAQSSERWETVSFTGAVIYLRPISSVQGRLPLLKSLELRSWGTERLALGAFAVAPRLTELRIGGFIEGLERLPLHQIRRLTMVNTWILNTEHPMTIIPHFTNLDTLDLQFYNGTNRLPLPVHDFHSLSLPISSLEIGFHDEFLPTHDRQLLEDLFACFTLPLLGTFRLTSQTYPTVPLAWPHAEFLSLSFRSAFHSHLRVLDLAHVILSPIELSQLLQSLQSLESLAISDPPPTSAFPAVVTDTLLHDLTLEPPVRLVPHLWSIRLVTRLQFTDRILLDFVSSRLGARQFATTVHWFAGDGRKFEADAATHVRKLIVGGRGTFEARELADGDR</sequence>
<reference evidence="1" key="1">
    <citation type="submission" date="2023-03" db="EMBL/GenBank/DDBJ databases">
        <title>Massive genome expansion in bonnet fungi (Mycena s.s.) driven by repeated elements and novel gene families across ecological guilds.</title>
        <authorList>
            <consortium name="Lawrence Berkeley National Laboratory"/>
            <person name="Harder C.B."/>
            <person name="Miyauchi S."/>
            <person name="Viragh M."/>
            <person name="Kuo A."/>
            <person name="Thoen E."/>
            <person name="Andreopoulos B."/>
            <person name="Lu D."/>
            <person name="Skrede I."/>
            <person name="Drula E."/>
            <person name="Henrissat B."/>
            <person name="Morin E."/>
            <person name="Kohler A."/>
            <person name="Barry K."/>
            <person name="LaButti K."/>
            <person name="Morin E."/>
            <person name="Salamov A."/>
            <person name="Lipzen A."/>
            <person name="Mereny Z."/>
            <person name="Hegedus B."/>
            <person name="Baldrian P."/>
            <person name="Stursova M."/>
            <person name="Weitz H."/>
            <person name="Taylor A."/>
            <person name="Grigoriev I.V."/>
            <person name="Nagy L.G."/>
            <person name="Martin F."/>
            <person name="Kauserud H."/>
        </authorList>
    </citation>
    <scope>NUCLEOTIDE SEQUENCE</scope>
    <source>
        <strain evidence="1">CBHHK188m</strain>
    </source>
</reference>
<evidence type="ECO:0000313" key="1">
    <source>
        <dbReference type="EMBL" id="KAJ7724979.1"/>
    </source>
</evidence>
<proteinExistence type="predicted"/>
<dbReference type="EMBL" id="JARJLG010000232">
    <property type="protein sequence ID" value="KAJ7724979.1"/>
    <property type="molecule type" value="Genomic_DNA"/>
</dbReference>
<organism evidence="1 2">
    <name type="scientific">Mycena maculata</name>
    <dbReference type="NCBI Taxonomy" id="230809"/>
    <lineage>
        <taxon>Eukaryota</taxon>
        <taxon>Fungi</taxon>
        <taxon>Dikarya</taxon>
        <taxon>Basidiomycota</taxon>
        <taxon>Agaricomycotina</taxon>
        <taxon>Agaricomycetes</taxon>
        <taxon>Agaricomycetidae</taxon>
        <taxon>Agaricales</taxon>
        <taxon>Marasmiineae</taxon>
        <taxon>Mycenaceae</taxon>
        <taxon>Mycena</taxon>
    </lineage>
</organism>
<accession>A0AAD7HP15</accession>
<name>A0AAD7HP15_9AGAR</name>
<evidence type="ECO:0008006" key="3">
    <source>
        <dbReference type="Google" id="ProtNLM"/>
    </source>
</evidence>
<dbReference type="Proteomes" id="UP001215280">
    <property type="component" value="Unassembled WGS sequence"/>
</dbReference>
<evidence type="ECO:0000313" key="2">
    <source>
        <dbReference type="Proteomes" id="UP001215280"/>
    </source>
</evidence>
<dbReference type="Gene3D" id="3.80.10.10">
    <property type="entry name" value="Ribonuclease Inhibitor"/>
    <property type="match status" value="1"/>
</dbReference>
<dbReference type="SUPFAM" id="SSF52047">
    <property type="entry name" value="RNI-like"/>
    <property type="match status" value="1"/>
</dbReference>
<dbReference type="InterPro" id="IPR032675">
    <property type="entry name" value="LRR_dom_sf"/>
</dbReference>
<comment type="caution">
    <text evidence="1">The sequence shown here is derived from an EMBL/GenBank/DDBJ whole genome shotgun (WGS) entry which is preliminary data.</text>
</comment>
<protein>
    <recommendedName>
        <fullName evidence="3">F-box domain-containing protein</fullName>
    </recommendedName>
</protein>